<accession>A0AAD5MFI6</accession>
<evidence type="ECO:0000313" key="1">
    <source>
        <dbReference type="EMBL" id="KAJ1357005.1"/>
    </source>
</evidence>
<sequence>MTRSSSMQGSSPSSPTLRESLTCNVPFICFVNEMDRMGATPFRALERHRNN</sequence>
<dbReference type="Proteomes" id="UP001196413">
    <property type="component" value="Unassembled WGS sequence"/>
</dbReference>
<comment type="caution">
    <text evidence="1">The sequence shown here is derived from an EMBL/GenBank/DDBJ whole genome shotgun (WGS) entry which is preliminary data.</text>
</comment>
<gene>
    <name evidence="1" type="ORF">KIN20_015019</name>
</gene>
<proteinExistence type="predicted"/>
<evidence type="ECO:0000313" key="2">
    <source>
        <dbReference type="Proteomes" id="UP001196413"/>
    </source>
</evidence>
<dbReference type="Gene3D" id="3.40.50.300">
    <property type="entry name" value="P-loop containing nucleotide triphosphate hydrolases"/>
    <property type="match status" value="1"/>
</dbReference>
<dbReference type="AlphaFoldDB" id="A0AAD5MFI6"/>
<organism evidence="1 2">
    <name type="scientific">Parelaphostrongylus tenuis</name>
    <name type="common">Meningeal worm</name>
    <dbReference type="NCBI Taxonomy" id="148309"/>
    <lineage>
        <taxon>Eukaryota</taxon>
        <taxon>Metazoa</taxon>
        <taxon>Ecdysozoa</taxon>
        <taxon>Nematoda</taxon>
        <taxon>Chromadorea</taxon>
        <taxon>Rhabditida</taxon>
        <taxon>Rhabditina</taxon>
        <taxon>Rhabditomorpha</taxon>
        <taxon>Strongyloidea</taxon>
        <taxon>Metastrongylidae</taxon>
        <taxon>Parelaphostrongylus</taxon>
    </lineage>
</organism>
<reference evidence="1" key="1">
    <citation type="submission" date="2021-06" db="EMBL/GenBank/DDBJ databases">
        <title>Parelaphostrongylus tenuis whole genome reference sequence.</title>
        <authorList>
            <person name="Garwood T.J."/>
            <person name="Larsen P.A."/>
            <person name="Fountain-Jones N.M."/>
            <person name="Garbe J.R."/>
            <person name="Macchietto M.G."/>
            <person name="Kania S.A."/>
            <person name="Gerhold R.W."/>
            <person name="Richards J.E."/>
            <person name="Wolf T.M."/>
        </authorList>
    </citation>
    <scope>NUCLEOTIDE SEQUENCE</scope>
    <source>
        <strain evidence="1">MNPRO001-30</strain>
        <tissue evidence="1">Meninges</tissue>
    </source>
</reference>
<keyword evidence="2" id="KW-1185">Reference proteome</keyword>
<name>A0AAD5MFI6_PARTN</name>
<dbReference type="EMBL" id="JAHQIW010002990">
    <property type="protein sequence ID" value="KAJ1357005.1"/>
    <property type="molecule type" value="Genomic_DNA"/>
</dbReference>
<protein>
    <submittedName>
        <fullName evidence="1">Uncharacterized protein</fullName>
    </submittedName>
</protein>
<dbReference type="InterPro" id="IPR027417">
    <property type="entry name" value="P-loop_NTPase"/>
</dbReference>